<dbReference type="Proteomes" id="UP000184240">
    <property type="component" value="Unassembled WGS sequence"/>
</dbReference>
<keyword evidence="6" id="KW-1185">Reference proteome</keyword>
<name>A0A1M5XXI4_9FLAO</name>
<dbReference type="PANTHER" id="PTHR30388">
    <property type="entry name" value="ALDEHYDE OXIDOREDUCTASE MOLYBDENUM COFACTOR ASSEMBLY PROTEIN"/>
    <property type="match status" value="1"/>
</dbReference>
<dbReference type="Pfam" id="PF02625">
    <property type="entry name" value="XdhC_CoxI"/>
    <property type="match status" value="1"/>
</dbReference>
<dbReference type="EMBL" id="QOVN01000002">
    <property type="protein sequence ID" value="RXG30321.1"/>
    <property type="molecule type" value="Genomic_DNA"/>
</dbReference>
<dbReference type="EMBL" id="FQXT01000003">
    <property type="protein sequence ID" value="SHI04442.1"/>
    <property type="molecule type" value="Genomic_DNA"/>
</dbReference>
<dbReference type="InterPro" id="IPR027051">
    <property type="entry name" value="XdhC_Rossmann_dom"/>
</dbReference>
<evidence type="ECO:0000313" key="6">
    <source>
        <dbReference type="Proteomes" id="UP000290037"/>
    </source>
</evidence>
<organism evidence="4 5">
    <name type="scientific">Leeuwenhoekiella palythoae</name>
    <dbReference type="NCBI Taxonomy" id="573501"/>
    <lineage>
        <taxon>Bacteria</taxon>
        <taxon>Pseudomonadati</taxon>
        <taxon>Bacteroidota</taxon>
        <taxon>Flavobacteriia</taxon>
        <taxon>Flavobacteriales</taxon>
        <taxon>Flavobacteriaceae</taxon>
        <taxon>Leeuwenhoekiella</taxon>
    </lineage>
</organism>
<dbReference type="InterPro" id="IPR052698">
    <property type="entry name" value="MoCofactor_Util/Proc"/>
</dbReference>
<reference evidence="5" key="1">
    <citation type="submission" date="2016-11" db="EMBL/GenBank/DDBJ databases">
        <authorList>
            <person name="Varghese N."/>
            <person name="Submissions S."/>
        </authorList>
    </citation>
    <scope>NUCLEOTIDE SEQUENCE [LARGE SCALE GENOMIC DNA]</scope>
    <source>
        <strain evidence="5">DSM 19859</strain>
    </source>
</reference>
<dbReference type="InterPro" id="IPR003777">
    <property type="entry name" value="XdhC_CoxI"/>
</dbReference>
<gene>
    <name evidence="3" type="ORF">DSM01_1071</name>
    <name evidence="4" type="ORF">SAMN04487999_1776</name>
</gene>
<evidence type="ECO:0000313" key="5">
    <source>
        <dbReference type="Proteomes" id="UP000184240"/>
    </source>
</evidence>
<accession>A0A1M5XXI4</accession>
<evidence type="ECO:0000313" key="3">
    <source>
        <dbReference type="EMBL" id="RXG30321.1"/>
    </source>
</evidence>
<dbReference type="Proteomes" id="UP000290037">
    <property type="component" value="Unassembled WGS sequence"/>
</dbReference>
<evidence type="ECO:0000313" key="4">
    <source>
        <dbReference type="EMBL" id="SHI04442.1"/>
    </source>
</evidence>
<protein>
    <submittedName>
        <fullName evidence="4">Xanthine and CO dehydrogenase maturation factor, XdhC/CoxF family</fullName>
    </submittedName>
    <submittedName>
        <fullName evidence="3">Xanthine/CO dehydrogenase XdhC/CoxF family maturation factor</fullName>
    </submittedName>
</protein>
<proteinExistence type="predicted"/>
<sequence length="342" mass="37947">MTHEFRTLIQTAYTYFQTNTACVMASVVALDGSSYRKPGVRMLIAENGTMTGAVSGGCVEKEVLFQAQEVFETGKAKMMTYDGRYRLGCEGILYILIEPLQINESIYNKLTIILTQRKDLQLTSYFVKDTEAVEQPLGTVVKANEETLALFYIEEALQSTAKVQTFTQVLPAVFQLFLFGAEHDAVQLGTLGAQMGWDVRVIASPKDPKTKANFPGVHEVLHLLPEQASGLQIDAESAVVLMNHNYATDLNFLVHILDKQPQYIGILGSSKRREKLFNELIDYKPDLDATVLDRIYGPAGIDIGAITPQEIALSVLAEILAVKRKREVSSLRDKIGSIHKEV</sequence>
<dbReference type="RefSeq" id="WP_072982328.1">
    <property type="nucleotide sequence ID" value="NZ_FQXT01000003.1"/>
</dbReference>
<dbReference type="STRING" id="573501.SAMN04487999_1776"/>
<dbReference type="OrthoDB" id="9773039at2"/>
<reference evidence="4" key="2">
    <citation type="submission" date="2016-11" db="EMBL/GenBank/DDBJ databases">
        <authorList>
            <person name="Jaros S."/>
            <person name="Januszkiewicz K."/>
            <person name="Wedrychowicz H."/>
        </authorList>
    </citation>
    <scope>NUCLEOTIDE SEQUENCE [LARGE SCALE GENOMIC DNA]</scope>
    <source>
        <strain evidence="4">DSM 19859</strain>
    </source>
</reference>
<evidence type="ECO:0000259" key="2">
    <source>
        <dbReference type="Pfam" id="PF13478"/>
    </source>
</evidence>
<dbReference type="Gene3D" id="3.40.50.720">
    <property type="entry name" value="NAD(P)-binding Rossmann-like Domain"/>
    <property type="match status" value="1"/>
</dbReference>
<dbReference type="AlphaFoldDB" id="A0A1M5XXI4"/>
<evidence type="ECO:0000259" key="1">
    <source>
        <dbReference type="Pfam" id="PF02625"/>
    </source>
</evidence>
<feature type="domain" description="XdhC- CoxI" evidence="1">
    <location>
        <begin position="18"/>
        <end position="82"/>
    </location>
</feature>
<feature type="domain" description="XdhC Rossmann" evidence="2">
    <location>
        <begin position="176"/>
        <end position="319"/>
    </location>
</feature>
<dbReference type="Pfam" id="PF13478">
    <property type="entry name" value="XdhC_C"/>
    <property type="match status" value="1"/>
</dbReference>
<dbReference type="PANTHER" id="PTHR30388:SF4">
    <property type="entry name" value="MOLYBDENUM COFACTOR INSERTION CHAPERONE PAOD"/>
    <property type="match status" value="1"/>
</dbReference>
<reference evidence="3 6" key="3">
    <citation type="submission" date="2018-07" db="EMBL/GenBank/DDBJ databases">
        <title>Leeuwenhoekiella genomics.</title>
        <authorList>
            <person name="Tahon G."/>
            <person name="Willems A."/>
        </authorList>
    </citation>
    <scope>NUCLEOTIDE SEQUENCE [LARGE SCALE GENOMIC DNA]</scope>
    <source>
        <strain evidence="3 6">LMG 24856</strain>
    </source>
</reference>